<feature type="coiled-coil region" evidence="1">
    <location>
        <begin position="573"/>
        <end position="625"/>
    </location>
</feature>
<sequence>MFKKLKQKITEEQSPVRSSLQPQAQGHARLSPTGNRSRTSSMTDQQDDTMATPDKELLAGMIAEPALLSEYTIFALDHSKRSRPLSGSVNVSRSADSMNGNDPVSNQKNEPQSFAQKLQLRVPSMESLFRSPVKDTLFRSPSKESLVRSSSRESLNRIDGDGAGPIFDPPSDIESEAEDSVGGHEGLSKDQLFHRLHRMEKSLGNYRGKYSELVTAYRTVQRDKEKLQSILSQSQDKALRRIGELREELQMDQQAKKHLQEEFDASLEEKDQLISVLQTQVTLLKQRLGKGQIESETSITSSDAENQSAGQEGEADSISVSDGNGDNAKTLDALQTRVKRQENLLQRCKEMLRSHKEKCSQLSSEKEALQNQLEGRLQELEKVKELHTGEKTKLITQLKDAKNLVEQLEQDKGMVIAETKRQMHETLMMKEEEVSQLRTRVKHLTTKYEQLQEQKEKSEKAAFEQLEKALNASQNTEEAHRKGKQEMEDHIKAVEQASEEERVKIQKELSRVKQEVVDIMKKNSDEHINDLEKLHAEALKNKDLEHIEAIRVMEEEYQEKLKHAFTRDQEEHLKTMQEKEQQALLALEEIELQKKAIQAQTENQLQEMQQELEECRTRILELESFLAKTSQDSDIKSEELSTRLEIEANKHNAEITAVIEKHKQELELCNKDNEKKLIEKVESLKHEHETQIMTLKEKCQQEFETQIKEKERTFQAHIQEMNEKTLEKLDVKQTELEALSAELSEAIKLRQEMEQKFVAETEKMKVDYEGQLDELRKEHQDHIGAIEKEKEILTQGVEKDLKEEINHLKLLLDGKEKDMELLLLEKQHLKEAAEKADRELKDISAQLADLHISYQKKAQEEAETYATEIKDIQNKLLAVSEERNRLEQLVEEQKSKLDLLTEELGIHKEQVQNLNLKTEQQVAHFNDLTLQSEKKINDYNLQVEELNRIVAVKENETQKLEEAHNQLINQLNQNLSSKEKEIKSLQEQHRMKIKSQDTKLEKMKQKIKEMQETSKKNFAEKENRLKKELEDKEKQFNDKMLEMAHASSTGINDALSQLEQNHKEQLVSIKESHHRELQETVQEWEKKLSQHVDELREKHEAEIQEKDREITEVKQLLGNISREKDEVDKQIISLREEKKSLDISCHGLQENVSKMANQVMSLTQSESNLKSELEKVQNEHESLRKNKKVIDSELGDLKALVETNKGEVKDLLEKLCKSEEKCQSLEMSHNDKSKLVKELSDELLEKKAWCQELLLANEQKLENCCKEALSLLESLTSGLSHKYNNHMNSLTLRVGVCEKAACKLKEPISKHVDKIKDLEIQLNQLSDEYKTTVASLTQSNQVLQEKENIILAMKEELKTLSIDKETLQKEEGNQQKEAEEKESCITQLKKELSENINTVTSLTAVLKERDFEVNELKLKLENSVALEEKEKAIAFISYQHNELQQQLLQQIQELTSNIEDLNKEKATSVKEADKLRSKLDEWKKKAEVRFTQNHQSIKDLQEKVEIANKQLLEKDAILSMVKEEFENFRSSTEKDQSNRESLALELNTSIENQNSKIQELETEMAKLTKEKQCLLEEVDRQIQQQSTEKRQLVEQLSHIQNVASEKDSHSIEAQQQILRLENEISRLKEDSKTKESALEQLKIEQTESKEKALKALEEQLSSENGKKIAELKKKAEQKIASVRKQLTSQLEEKEKYKQDLEVQLQSLKTQIQNEGQALEACLSQEKEELEKRYAMLQEQTLHKDHALLEIRNELLLKEKRVKELEDLNETLEKQVNETERILHEKESSLMTEREAEKLKLEHMSSKHQEALLSLQEQLDAKDSELKTCNEKLEERSKTYEELQVLYDEIQSQEDTLKVKLQEAEAEIQKYRKEVTKLQKDLRTLRKEHNQELDLLKKELLEESEQKVKHEQEDLELKHNSSLKQLMREFNTQMAQKERELELAVQETIVKAQEVEAEIIQSHHIETTQLHKKIAEKEDDLKRTVKKYEEILEAREEEMTAKVAELQEELEKLQDELSKRLEEEAAQNTEDPDNEEIQAQLAKKTTQLNDAKLKEQELKEQINTLEDQLKNYSRGVFVTPLGTPYKGGGDVNHRYTDVSVFGEPTEFEYLRKVLFEYMMGRETKTMAKVITTVLRFPADQAQKILEREDSRPVSWLRSSS</sequence>
<gene>
    <name evidence="4" type="ORF">GDO81_012034</name>
</gene>
<dbReference type="GO" id="GO:0048193">
    <property type="term" value="P:Golgi vesicle transport"/>
    <property type="evidence" value="ECO:0007669"/>
    <property type="project" value="TreeGrafter"/>
</dbReference>
<name>A0AAV7BIB4_ENGPU</name>
<organism evidence="4 5">
    <name type="scientific">Engystomops pustulosus</name>
    <name type="common">Tungara frog</name>
    <name type="synonym">Physalaemus pustulosus</name>
    <dbReference type="NCBI Taxonomy" id="76066"/>
    <lineage>
        <taxon>Eukaryota</taxon>
        <taxon>Metazoa</taxon>
        <taxon>Chordata</taxon>
        <taxon>Craniata</taxon>
        <taxon>Vertebrata</taxon>
        <taxon>Euteleostomi</taxon>
        <taxon>Amphibia</taxon>
        <taxon>Batrachia</taxon>
        <taxon>Anura</taxon>
        <taxon>Neobatrachia</taxon>
        <taxon>Hyloidea</taxon>
        <taxon>Leptodactylidae</taxon>
        <taxon>Leiuperinae</taxon>
        <taxon>Engystomops</taxon>
    </lineage>
</organism>
<dbReference type="Pfam" id="PF01465">
    <property type="entry name" value="GRIP"/>
    <property type="match status" value="1"/>
</dbReference>
<evidence type="ECO:0000256" key="2">
    <source>
        <dbReference type="SAM" id="MobiDB-lite"/>
    </source>
</evidence>
<accession>A0AAV7BIB4</accession>
<dbReference type="GO" id="GO:0005794">
    <property type="term" value="C:Golgi apparatus"/>
    <property type="evidence" value="ECO:0007669"/>
    <property type="project" value="TreeGrafter"/>
</dbReference>
<evidence type="ECO:0000313" key="4">
    <source>
        <dbReference type="EMBL" id="KAG8572389.1"/>
    </source>
</evidence>
<feature type="coiled-coil region" evidence="1">
    <location>
        <begin position="1426"/>
        <end position="1517"/>
    </location>
</feature>
<dbReference type="InterPro" id="IPR000237">
    <property type="entry name" value="GRIP_dom"/>
</dbReference>
<feature type="coiled-coil region" evidence="1">
    <location>
        <begin position="1543"/>
        <end position="2074"/>
    </location>
</feature>
<keyword evidence="1" id="KW-0175">Coiled coil</keyword>
<dbReference type="PANTHER" id="PTHR19327">
    <property type="entry name" value="GOLGIN"/>
    <property type="match status" value="1"/>
</dbReference>
<evidence type="ECO:0000313" key="5">
    <source>
        <dbReference type="Proteomes" id="UP000824782"/>
    </source>
</evidence>
<dbReference type="PROSITE" id="PS50913">
    <property type="entry name" value="GRIP"/>
    <property type="match status" value="1"/>
</dbReference>
<dbReference type="EMBL" id="WNYA01000005">
    <property type="protein sequence ID" value="KAG8572389.1"/>
    <property type="molecule type" value="Genomic_DNA"/>
</dbReference>
<feature type="compositionally biased region" description="Polar residues" evidence="2">
    <location>
        <begin position="85"/>
        <end position="112"/>
    </location>
</feature>
<dbReference type="SMART" id="SM00755">
    <property type="entry name" value="Grip"/>
    <property type="match status" value="1"/>
</dbReference>
<feature type="region of interest" description="Disordered" evidence="2">
    <location>
        <begin position="1"/>
        <end position="57"/>
    </location>
</feature>
<comment type="caution">
    <text evidence="4">The sequence shown here is derived from an EMBL/GenBank/DDBJ whole genome shotgun (WGS) entry which is preliminary data.</text>
</comment>
<feature type="coiled-coil region" evidence="1">
    <location>
        <begin position="659"/>
        <end position="1042"/>
    </location>
</feature>
<feature type="compositionally biased region" description="Polar residues" evidence="2">
    <location>
        <begin position="32"/>
        <end position="44"/>
    </location>
</feature>
<feature type="compositionally biased region" description="Polar residues" evidence="2">
    <location>
        <begin position="294"/>
        <end position="310"/>
    </location>
</feature>
<feature type="coiled-coil region" evidence="1">
    <location>
        <begin position="1067"/>
        <end position="1193"/>
    </location>
</feature>
<feature type="region of interest" description="Disordered" evidence="2">
    <location>
        <begin position="141"/>
        <end position="186"/>
    </location>
</feature>
<keyword evidence="5" id="KW-1185">Reference proteome</keyword>
<feature type="region of interest" description="Disordered" evidence="2">
    <location>
        <begin position="292"/>
        <end position="328"/>
    </location>
</feature>
<dbReference type="Proteomes" id="UP000824782">
    <property type="component" value="Unassembled WGS sequence"/>
</dbReference>
<feature type="coiled-coil region" evidence="1">
    <location>
        <begin position="1308"/>
        <end position="1382"/>
    </location>
</feature>
<feature type="domain" description="GRIP" evidence="3">
    <location>
        <begin position="2099"/>
        <end position="2146"/>
    </location>
</feature>
<proteinExistence type="predicted"/>
<feature type="region of interest" description="Disordered" evidence="2">
    <location>
        <begin position="82"/>
        <end position="112"/>
    </location>
</feature>
<feature type="compositionally biased region" description="Polar residues" evidence="2">
    <location>
        <begin position="12"/>
        <end position="24"/>
    </location>
</feature>
<feature type="coiled-coil region" evidence="1">
    <location>
        <begin position="331"/>
        <end position="537"/>
    </location>
</feature>
<evidence type="ECO:0000259" key="3">
    <source>
        <dbReference type="PROSITE" id="PS50913"/>
    </source>
</evidence>
<protein>
    <recommendedName>
        <fullName evidence="3">GRIP domain-containing protein</fullName>
    </recommendedName>
</protein>
<evidence type="ECO:0000256" key="1">
    <source>
        <dbReference type="SAM" id="Coils"/>
    </source>
</evidence>
<reference evidence="4" key="1">
    <citation type="thesis" date="2020" institute="ProQuest LLC" country="789 East Eisenhower Parkway, Ann Arbor, MI, USA">
        <title>Comparative Genomics and Chromosome Evolution.</title>
        <authorList>
            <person name="Mudd A.B."/>
        </authorList>
    </citation>
    <scope>NUCLEOTIDE SEQUENCE</scope>
    <source>
        <strain evidence="4">237g6f4</strain>
        <tissue evidence="4">Blood</tissue>
    </source>
</reference>
<dbReference type="PANTHER" id="PTHR19327:SF0">
    <property type="entry name" value="GOLGIN SUBFAMILY A MEMBER 4"/>
    <property type="match status" value="1"/>
</dbReference>
<dbReference type="Gene3D" id="1.10.220.60">
    <property type="entry name" value="GRIP domain"/>
    <property type="match status" value="1"/>
</dbReference>
<feature type="compositionally biased region" description="Basic and acidic residues" evidence="2">
    <location>
        <begin position="141"/>
        <end position="160"/>
    </location>
</feature>
<dbReference type="SUPFAM" id="SSF101283">
    <property type="entry name" value="GRIP domain"/>
    <property type="match status" value="1"/>
</dbReference>
<dbReference type="GO" id="GO:0031267">
    <property type="term" value="F:small GTPase binding"/>
    <property type="evidence" value="ECO:0007669"/>
    <property type="project" value="TreeGrafter"/>
</dbReference>